<proteinExistence type="predicted"/>
<evidence type="ECO:0000313" key="1">
    <source>
        <dbReference type="EMBL" id="MBB5040484.1"/>
    </source>
</evidence>
<organism evidence="1 2">
    <name type="scientific">Prosthecobacter dejongeii</name>
    <dbReference type="NCBI Taxonomy" id="48465"/>
    <lineage>
        <taxon>Bacteria</taxon>
        <taxon>Pseudomonadati</taxon>
        <taxon>Verrucomicrobiota</taxon>
        <taxon>Verrucomicrobiia</taxon>
        <taxon>Verrucomicrobiales</taxon>
        <taxon>Verrucomicrobiaceae</taxon>
        <taxon>Prosthecobacter</taxon>
    </lineage>
</organism>
<dbReference type="EMBL" id="JACHIF010000014">
    <property type="protein sequence ID" value="MBB5040484.1"/>
    <property type="molecule type" value="Genomic_DNA"/>
</dbReference>
<dbReference type="Proteomes" id="UP000534294">
    <property type="component" value="Unassembled WGS sequence"/>
</dbReference>
<evidence type="ECO:0000313" key="2">
    <source>
        <dbReference type="Proteomes" id="UP000534294"/>
    </source>
</evidence>
<reference evidence="1 2" key="1">
    <citation type="submission" date="2020-08" db="EMBL/GenBank/DDBJ databases">
        <title>Genomic Encyclopedia of Type Strains, Phase IV (KMG-IV): sequencing the most valuable type-strain genomes for metagenomic binning, comparative biology and taxonomic classification.</title>
        <authorList>
            <person name="Goeker M."/>
        </authorList>
    </citation>
    <scope>NUCLEOTIDE SEQUENCE [LARGE SCALE GENOMIC DNA]</scope>
    <source>
        <strain evidence="1 2">DSM 12251</strain>
    </source>
</reference>
<gene>
    <name evidence="1" type="ORF">HNQ64_004770</name>
</gene>
<accession>A0A7W7YQR5</accession>
<name>A0A7W7YQR5_9BACT</name>
<sequence length="264" mass="28716">MTPEEARINLDACSLRPGDAEPEARALLSQNPELSKWIDKRTAFDEKAASAFAQKEVPEGLNDRLLAALMAEPVSASQTTSKTSRQPVLKSVWMPWLGLAAAMTIAFVALRWSNTAPEWRAEALAIADGLQGGTLPLDEFSGDLSHLKAFLANTKAPQPNEIPKELRSFSTLGCKVIVIGGRPASVVCFQIMKDNPAHLITFQASGLKDSPNGSEPQFSQHGNWQIATWRSGDQGYFLASKAPAKTLQELFTWIQSLGSLTRLV</sequence>
<comment type="caution">
    <text evidence="1">The sequence shown here is derived from an EMBL/GenBank/DDBJ whole genome shotgun (WGS) entry which is preliminary data.</text>
</comment>
<dbReference type="AlphaFoldDB" id="A0A7W7YQR5"/>
<dbReference type="RefSeq" id="WP_184213099.1">
    <property type="nucleotide sequence ID" value="NZ_JACHIF010000014.1"/>
</dbReference>
<protein>
    <submittedName>
        <fullName evidence="1">Uncharacterized protein</fullName>
    </submittedName>
</protein>
<keyword evidence="2" id="KW-1185">Reference proteome</keyword>